<dbReference type="PANTHER" id="PTHR12848:SF16">
    <property type="entry name" value="REGULATORY-ASSOCIATED PROTEIN OF MTOR"/>
    <property type="match status" value="1"/>
</dbReference>
<keyword evidence="2" id="KW-1185">Reference proteome</keyword>
<dbReference type="SUPFAM" id="SSF50978">
    <property type="entry name" value="WD40 repeat-like"/>
    <property type="match status" value="1"/>
</dbReference>
<proteinExistence type="predicted"/>
<reference evidence="1" key="2">
    <citation type="journal article" date="2007" name="Science">
        <title>Draft genome sequence of the sexually transmitted pathogen Trichomonas vaginalis.</title>
        <authorList>
            <person name="Carlton J.M."/>
            <person name="Hirt R.P."/>
            <person name="Silva J.C."/>
            <person name="Delcher A.L."/>
            <person name="Schatz M."/>
            <person name="Zhao Q."/>
            <person name="Wortman J.R."/>
            <person name="Bidwell S.L."/>
            <person name="Alsmark U.C.M."/>
            <person name="Besteiro S."/>
            <person name="Sicheritz-Ponten T."/>
            <person name="Noel C.J."/>
            <person name="Dacks J.B."/>
            <person name="Foster P.G."/>
            <person name="Simillion C."/>
            <person name="Van de Peer Y."/>
            <person name="Miranda-Saavedra D."/>
            <person name="Barton G.J."/>
            <person name="Westrop G.D."/>
            <person name="Mueller S."/>
            <person name="Dessi D."/>
            <person name="Fiori P.L."/>
            <person name="Ren Q."/>
            <person name="Paulsen I."/>
            <person name="Zhang H."/>
            <person name="Bastida-Corcuera F.D."/>
            <person name="Simoes-Barbosa A."/>
            <person name="Brown M.T."/>
            <person name="Hayes R.D."/>
            <person name="Mukherjee M."/>
            <person name="Okumura C.Y."/>
            <person name="Schneider R."/>
            <person name="Smith A.J."/>
            <person name="Vanacova S."/>
            <person name="Villalvazo M."/>
            <person name="Haas B.J."/>
            <person name="Pertea M."/>
            <person name="Feldblyum T.V."/>
            <person name="Utterback T.R."/>
            <person name="Shu C.L."/>
            <person name="Osoegawa K."/>
            <person name="de Jong P.J."/>
            <person name="Hrdy I."/>
            <person name="Horvathova L."/>
            <person name="Zubacova Z."/>
            <person name="Dolezal P."/>
            <person name="Malik S.B."/>
            <person name="Logsdon J.M. Jr."/>
            <person name="Henze K."/>
            <person name="Gupta A."/>
            <person name="Wang C.C."/>
            <person name="Dunne R.L."/>
            <person name="Upcroft J.A."/>
            <person name="Upcroft P."/>
            <person name="White O."/>
            <person name="Salzberg S.L."/>
            <person name="Tang P."/>
            <person name="Chiu C.-H."/>
            <person name="Lee Y.-S."/>
            <person name="Embley T.M."/>
            <person name="Coombs G.H."/>
            <person name="Mottram J.C."/>
            <person name="Tachezy J."/>
            <person name="Fraser-Liggett C.M."/>
            <person name="Johnson P.J."/>
        </authorList>
    </citation>
    <scope>NUCLEOTIDE SEQUENCE [LARGE SCALE GENOMIC DNA]</scope>
    <source>
        <strain evidence="1">G3</strain>
    </source>
</reference>
<dbReference type="PRINTS" id="PR01547">
    <property type="entry name" value="YEAST176DUF"/>
</dbReference>
<sequence>MDDEFNLKSYMDSLIDQESSAAWKPFPERYVNTRPQKEIIIPQISLTQKPVHVFCKITDDFTTMQQYSLDEDSLPPKVLCWNDLSALDIKMATKTVKAGVEHEYKYLIDDLSIEFESVSNGNEDPLPIEATNPDSQLIYHVLDPTLSKSSRITPAPKVDTQQVQKMKLSKSASQLKYMTDSNTKTPIVIQTTQQPPIQQDAPNIRKLCEQIPKDTIFILDCSFADDCLKTIIEKRRDLTVFAATQESLLYNPQLPCDLFTSCLLTPAKVAILWQSQSYSDIHSGLLSEIDIQSLIDILNDSPVSSEILKLLENALEAYVDQMAFETLAEDQPLFYKIFRKDTLTARLFANFVFAVRMMKTVSTLPTSYPELPDMSQHDLWDSFYLQVDRALYSLKEAMLPKPRNVFSINELLEEQLNCLESWLWFPKKNRDAPMELPFMLYLLNSPNHFKKAVYFCSNFLGISPDTTIQFLNTRCFPLLPQLLENTTLLKNCDADTLAHFTFIIVNCVLLSPSLSKSFENRISFWIEHVRSTNESLCAASLSILLLYAESPGKIDLFKSNELDKLFEQYSSHKNHNIRTLAHLLLTKMGIGLEQPLDVIQNEPSPQCRAAIVSRITTTIGTDKCSSELRGALIYDLILLVNDPYPLVREEALVALSHSLNKDSTELLNSLKTYITDFRDDKAKNPIVTLLGHELQILMFEPSKRVNERLNEFLVYLAQRFIDSKNAQPLQSNLSRFCVSDISHPSHSNLNPLTFSSNAMVVNEINLEGRPSISPSGLLSCADQTGQLHCQVTIQGQTSKQIFDYFKPGLETDKIPPYFGHLAETRRTMKTTIDYQAFIDDSRMLAISNRSQVAIINFNKSKDAECAFWMAPPDSCNKVVVDYNDKAFQILHSSGSSLVHIYDIESQKKLDNIKVPRSQTNGMQWLKPFTSLFYVSQEHFTLYDSRMRGSIALIKDGGLDFLGANCSASMPNALVMATKYGHIKMFDIRVMQMISQRELVMPLKQFEVHRQLPYAVGLTNNSLYSISFEDYELTTEAQDNMVIPDAFGLHMSESTCAIRTGNTVKTCVIYY</sequence>
<dbReference type="SMR" id="A2EFF8"/>
<dbReference type="InterPro" id="IPR004083">
    <property type="entry name" value="Raptor"/>
</dbReference>
<dbReference type="VEuPathDB" id="TrichDB:TVAGG3_0090160"/>
<evidence type="ECO:0000313" key="1">
    <source>
        <dbReference type="EMBL" id="EAY08655.1"/>
    </source>
</evidence>
<accession>A2EFF8</accession>
<dbReference type="OrthoDB" id="10262360at2759"/>
<dbReference type="InterPro" id="IPR016024">
    <property type="entry name" value="ARM-type_fold"/>
</dbReference>
<dbReference type="GO" id="GO:0031929">
    <property type="term" value="P:TOR signaling"/>
    <property type="evidence" value="ECO:0000318"/>
    <property type="project" value="GO_Central"/>
</dbReference>
<protein>
    <submittedName>
        <fullName evidence="1">Uncharacterized protein</fullName>
    </submittedName>
</protein>
<dbReference type="GO" id="GO:0030674">
    <property type="term" value="F:protein-macromolecule adaptor activity"/>
    <property type="evidence" value="ECO:0000318"/>
    <property type="project" value="GO_Central"/>
</dbReference>
<dbReference type="InParanoid" id="A2EFF8"/>
<dbReference type="Proteomes" id="UP000001542">
    <property type="component" value="Unassembled WGS sequence"/>
</dbReference>
<dbReference type="GO" id="GO:0009267">
    <property type="term" value="P:cellular response to starvation"/>
    <property type="evidence" value="ECO:0000318"/>
    <property type="project" value="GO_Central"/>
</dbReference>
<dbReference type="GO" id="GO:0031931">
    <property type="term" value="C:TORC1 complex"/>
    <property type="evidence" value="ECO:0000318"/>
    <property type="project" value="GO_Central"/>
</dbReference>
<dbReference type="eggNOG" id="KOG1517">
    <property type="taxonomic scope" value="Eukaryota"/>
</dbReference>
<dbReference type="GO" id="GO:0030307">
    <property type="term" value="P:positive regulation of cell growth"/>
    <property type="evidence" value="ECO:0000318"/>
    <property type="project" value="GO_Central"/>
</dbReference>
<dbReference type="InterPro" id="IPR036322">
    <property type="entry name" value="WD40_repeat_dom_sf"/>
</dbReference>
<dbReference type="PANTHER" id="PTHR12848">
    <property type="entry name" value="REGULATORY-ASSOCIATED PROTEIN OF MTOR"/>
    <property type="match status" value="1"/>
</dbReference>
<evidence type="ECO:0000313" key="2">
    <source>
        <dbReference type="Proteomes" id="UP000001542"/>
    </source>
</evidence>
<dbReference type="GO" id="GO:0010506">
    <property type="term" value="P:regulation of autophagy"/>
    <property type="evidence" value="ECO:0000318"/>
    <property type="project" value="GO_Central"/>
</dbReference>
<dbReference type="GO" id="GO:0005737">
    <property type="term" value="C:cytoplasm"/>
    <property type="evidence" value="ECO:0000318"/>
    <property type="project" value="GO_Central"/>
</dbReference>
<dbReference type="AlphaFoldDB" id="A2EFF8"/>
<gene>
    <name evidence="1" type="ORF">TVAG_240160</name>
</gene>
<organism evidence="1 2">
    <name type="scientific">Trichomonas vaginalis (strain ATCC PRA-98 / G3)</name>
    <dbReference type="NCBI Taxonomy" id="412133"/>
    <lineage>
        <taxon>Eukaryota</taxon>
        <taxon>Metamonada</taxon>
        <taxon>Parabasalia</taxon>
        <taxon>Trichomonadida</taxon>
        <taxon>Trichomonadidae</taxon>
        <taxon>Trichomonas</taxon>
    </lineage>
</organism>
<dbReference type="VEuPathDB" id="TrichDB:TVAG_240160"/>
<dbReference type="GO" id="GO:0071230">
    <property type="term" value="P:cellular response to amino acid stimulus"/>
    <property type="evidence" value="ECO:0000318"/>
    <property type="project" value="GO_Central"/>
</dbReference>
<dbReference type="KEGG" id="tva:4766559"/>
<dbReference type="STRING" id="5722.A2EFF8"/>
<name>A2EFF8_TRIV3</name>
<dbReference type="RefSeq" id="XP_001320878.1">
    <property type="nucleotide sequence ID" value="XM_001320843.1"/>
</dbReference>
<reference evidence="1" key="1">
    <citation type="submission" date="2006-10" db="EMBL/GenBank/DDBJ databases">
        <authorList>
            <person name="Amadeo P."/>
            <person name="Zhao Q."/>
            <person name="Wortman J."/>
            <person name="Fraser-Liggett C."/>
            <person name="Carlton J."/>
        </authorList>
    </citation>
    <scope>NUCLEOTIDE SEQUENCE</scope>
    <source>
        <strain evidence="1">G3</strain>
    </source>
</reference>
<dbReference type="EMBL" id="DS113374">
    <property type="protein sequence ID" value="EAY08655.1"/>
    <property type="molecule type" value="Genomic_DNA"/>
</dbReference>
<dbReference type="SUPFAM" id="SSF48371">
    <property type="entry name" value="ARM repeat"/>
    <property type="match status" value="1"/>
</dbReference>